<dbReference type="HOGENOM" id="CLU_1244679_0_0_12"/>
<evidence type="ECO:0000256" key="1">
    <source>
        <dbReference type="SAM" id="MobiDB-lite"/>
    </source>
</evidence>
<evidence type="ECO:0000313" key="3">
    <source>
        <dbReference type="EMBL" id="AFG38130.1"/>
    </source>
</evidence>
<dbReference type="AlphaFoldDB" id="H9UKT7"/>
<dbReference type="PATRIC" id="fig|889378.3.peg.2069"/>
<dbReference type="STRING" id="889378.Spiaf_2082"/>
<feature type="region of interest" description="Disordered" evidence="1">
    <location>
        <begin position="136"/>
        <end position="162"/>
    </location>
</feature>
<feature type="compositionally biased region" description="Acidic residues" evidence="1">
    <location>
        <begin position="153"/>
        <end position="162"/>
    </location>
</feature>
<dbReference type="eggNOG" id="ENOG502ZFDD">
    <property type="taxonomic scope" value="Bacteria"/>
</dbReference>
<keyword evidence="2" id="KW-0812">Transmembrane</keyword>
<proteinExistence type="predicted"/>
<keyword evidence="2" id="KW-0472">Membrane</keyword>
<dbReference type="KEGG" id="sfc:Spiaf_2082"/>
<gene>
    <name evidence="3" type="ordered locus">Spiaf_2082</name>
</gene>
<feature type="compositionally biased region" description="Low complexity" evidence="1">
    <location>
        <begin position="142"/>
        <end position="152"/>
    </location>
</feature>
<name>H9UKT7_SPIAZ</name>
<protein>
    <submittedName>
        <fullName evidence="3">Uncharacterized protein</fullName>
    </submittedName>
</protein>
<evidence type="ECO:0000256" key="2">
    <source>
        <dbReference type="SAM" id="Phobius"/>
    </source>
</evidence>
<evidence type="ECO:0000313" key="4">
    <source>
        <dbReference type="Proteomes" id="UP000007383"/>
    </source>
</evidence>
<reference evidence="4" key="1">
    <citation type="journal article" date="2013" name="Stand. Genomic Sci.">
        <title>Complete genome sequence of the halophilic bacterium Spirochaeta africana type strain (Z-7692(T)) from the alkaline Lake Magadi in the East African Rift.</title>
        <authorList>
            <person name="Liolos K."/>
            <person name="Abt B."/>
            <person name="Scheuner C."/>
            <person name="Teshima H."/>
            <person name="Held B."/>
            <person name="Lapidus A."/>
            <person name="Nolan M."/>
            <person name="Lucas S."/>
            <person name="Deshpande S."/>
            <person name="Cheng J.F."/>
            <person name="Tapia R."/>
            <person name="Goodwin L.A."/>
            <person name="Pitluck S."/>
            <person name="Pagani I."/>
            <person name="Ivanova N."/>
            <person name="Mavromatis K."/>
            <person name="Mikhailova N."/>
            <person name="Huntemann M."/>
            <person name="Pati A."/>
            <person name="Chen A."/>
            <person name="Palaniappan K."/>
            <person name="Land M."/>
            <person name="Rohde M."/>
            <person name="Tindall B.J."/>
            <person name="Detter J.C."/>
            <person name="Goker M."/>
            <person name="Bristow J."/>
            <person name="Eisen J.A."/>
            <person name="Markowitz V."/>
            <person name="Hugenholtz P."/>
            <person name="Woyke T."/>
            <person name="Klenk H.P."/>
            <person name="Kyrpides N.C."/>
        </authorList>
    </citation>
    <scope>NUCLEOTIDE SEQUENCE</scope>
    <source>
        <strain evidence="4">ATCC 700263 / DSM 8902 / Z-7692</strain>
    </source>
</reference>
<keyword evidence="2" id="KW-1133">Transmembrane helix</keyword>
<accession>H9UKT7</accession>
<dbReference type="EMBL" id="CP003282">
    <property type="protein sequence ID" value="AFG38130.1"/>
    <property type="molecule type" value="Genomic_DNA"/>
</dbReference>
<feature type="transmembrane region" description="Helical" evidence="2">
    <location>
        <begin position="7"/>
        <end position="27"/>
    </location>
</feature>
<organism evidence="3 4">
    <name type="scientific">Spirochaeta africana (strain ATCC 700263 / DSM 8902 / Z-7692)</name>
    <dbReference type="NCBI Taxonomy" id="889378"/>
    <lineage>
        <taxon>Bacteria</taxon>
        <taxon>Pseudomonadati</taxon>
        <taxon>Spirochaetota</taxon>
        <taxon>Spirochaetia</taxon>
        <taxon>Spirochaetales</taxon>
        <taxon>Spirochaetaceae</taxon>
        <taxon>Spirochaeta</taxon>
    </lineage>
</organism>
<feature type="transmembrane region" description="Helical" evidence="2">
    <location>
        <begin position="33"/>
        <end position="55"/>
    </location>
</feature>
<sequence length="222" mass="22666">MGFTVRMAAVAGATATGIALFAGLLAGVPFGYILLRSLIGGSLFAGFGFGSAMLLERFLPELFEAAGGSGLDISVGEDDDDDLRRSAYAHPEAAADSDTVPAAGQTVAATGTADEGDASDDSGFRPGIDAELVEEVQEQHSADTAADAAAAADPDEIDSGSDAVDVESIDALPDMEGMADAFISAEEPVEGIEQSVDGPENPEQAKEIAQAIRTVLQREKQG</sequence>
<dbReference type="Proteomes" id="UP000007383">
    <property type="component" value="Chromosome"/>
</dbReference>
<dbReference type="RefSeq" id="WP_014456113.1">
    <property type="nucleotide sequence ID" value="NC_017098.1"/>
</dbReference>
<keyword evidence="4" id="KW-1185">Reference proteome</keyword>